<dbReference type="SUPFAM" id="SSF46894">
    <property type="entry name" value="C-terminal effector domain of the bipartite response regulators"/>
    <property type="match status" value="1"/>
</dbReference>
<dbReference type="EMBL" id="BAAAZO010000005">
    <property type="protein sequence ID" value="GAA3615011.1"/>
    <property type="molecule type" value="Genomic_DNA"/>
</dbReference>
<dbReference type="RefSeq" id="WP_231488952.1">
    <property type="nucleotide sequence ID" value="NZ_BAAAZO010000005.1"/>
</dbReference>
<dbReference type="Pfam" id="PF03704">
    <property type="entry name" value="BTAD"/>
    <property type="match status" value="1"/>
</dbReference>
<evidence type="ECO:0000256" key="3">
    <source>
        <dbReference type="PROSITE-ProRule" id="PRU01091"/>
    </source>
</evidence>
<dbReference type="PANTHER" id="PTHR47691">
    <property type="entry name" value="REGULATOR-RELATED"/>
    <property type="match status" value="1"/>
</dbReference>
<dbReference type="Proteomes" id="UP001501074">
    <property type="component" value="Unassembled WGS sequence"/>
</dbReference>
<evidence type="ECO:0000256" key="1">
    <source>
        <dbReference type="ARBA" id="ARBA00005820"/>
    </source>
</evidence>
<dbReference type="InterPro" id="IPR036388">
    <property type="entry name" value="WH-like_DNA-bd_sf"/>
</dbReference>
<proteinExistence type="inferred from homology"/>
<dbReference type="InterPro" id="IPR001867">
    <property type="entry name" value="OmpR/PhoB-type_DNA-bd"/>
</dbReference>
<dbReference type="InterPro" id="IPR011990">
    <property type="entry name" value="TPR-like_helical_dom_sf"/>
</dbReference>
<gene>
    <name evidence="5" type="ORF">GCM10022223_34100</name>
</gene>
<evidence type="ECO:0000256" key="2">
    <source>
        <dbReference type="ARBA" id="ARBA00023125"/>
    </source>
</evidence>
<protein>
    <recommendedName>
        <fullName evidence="4">OmpR/PhoB-type domain-containing protein</fullName>
    </recommendedName>
</protein>
<dbReference type="SUPFAM" id="SSF52540">
    <property type="entry name" value="P-loop containing nucleoside triphosphate hydrolases"/>
    <property type="match status" value="1"/>
</dbReference>
<name>A0ABP6ZP39_9ACTN</name>
<evidence type="ECO:0000313" key="5">
    <source>
        <dbReference type="EMBL" id="GAA3615011.1"/>
    </source>
</evidence>
<dbReference type="InterPro" id="IPR016032">
    <property type="entry name" value="Sig_transdc_resp-reg_C-effctor"/>
</dbReference>
<dbReference type="InterPro" id="IPR005158">
    <property type="entry name" value="BTAD"/>
</dbReference>
<keyword evidence="2 3" id="KW-0238">DNA-binding</keyword>
<feature type="domain" description="OmpR/PhoB-type" evidence="4">
    <location>
        <begin position="1"/>
        <end position="93"/>
    </location>
</feature>
<comment type="caution">
    <text evidence="5">The sequence shown here is derived from an EMBL/GenBank/DDBJ whole genome shotgun (WGS) entry which is preliminary data.</text>
</comment>
<dbReference type="SMART" id="SM00862">
    <property type="entry name" value="Trans_reg_C"/>
    <property type="match status" value="1"/>
</dbReference>
<comment type="similarity">
    <text evidence="1">Belongs to the AfsR/DnrI/RedD regulatory family.</text>
</comment>
<dbReference type="PROSITE" id="PS51755">
    <property type="entry name" value="OMPR_PHOB"/>
    <property type="match status" value="1"/>
</dbReference>
<reference evidence="6" key="1">
    <citation type="journal article" date="2019" name="Int. J. Syst. Evol. Microbiol.">
        <title>The Global Catalogue of Microorganisms (GCM) 10K type strain sequencing project: providing services to taxonomists for standard genome sequencing and annotation.</title>
        <authorList>
            <consortium name="The Broad Institute Genomics Platform"/>
            <consortium name="The Broad Institute Genome Sequencing Center for Infectious Disease"/>
            <person name="Wu L."/>
            <person name="Ma J."/>
        </authorList>
    </citation>
    <scope>NUCLEOTIDE SEQUENCE [LARGE SCALE GENOMIC DNA]</scope>
    <source>
        <strain evidence="6">JCM 16902</strain>
    </source>
</reference>
<feature type="DNA-binding region" description="OmpR/PhoB-type" evidence="3">
    <location>
        <begin position="1"/>
        <end position="93"/>
    </location>
</feature>
<dbReference type="PANTHER" id="PTHR47691:SF3">
    <property type="entry name" value="HTH-TYPE TRANSCRIPTIONAL REGULATOR RV0890C-RELATED"/>
    <property type="match status" value="1"/>
</dbReference>
<keyword evidence="6" id="KW-1185">Reference proteome</keyword>
<accession>A0ABP6ZP39</accession>
<evidence type="ECO:0000259" key="4">
    <source>
        <dbReference type="PROSITE" id="PS51755"/>
    </source>
</evidence>
<dbReference type="SUPFAM" id="SSF48452">
    <property type="entry name" value="TPR-like"/>
    <property type="match status" value="1"/>
</dbReference>
<dbReference type="Gene3D" id="1.25.40.10">
    <property type="entry name" value="Tetratricopeptide repeat domain"/>
    <property type="match status" value="1"/>
</dbReference>
<dbReference type="CDD" id="cd15831">
    <property type="entry name" value="BTAD"/>
    <property type="match status" value="1"/>
</dbReference>
<sequence>MWTIGVLGVTQLRHGDHPVQPTGAVARRFLAALVAAGSRPATDEDLTEAVWGRNRPEHPASALQVAASRLRRALGEEHRQSLRRTGSGYQLWLPAGSTDADVFTQIVGRARQSAAQGRPGEAVAAFAEASRLWRGEPYADLTVGDGLPVGLQIERSRLVALREATAEEAAAALLQVGDAAGAAGELDALTRAAPYREHRWSLLIQALYQAGRQADALEAARRVRTLLAEDLGVDPGPELLHVEQQIRRQDPRLREVQAIRPVRPRSRFLGRDRERALLEQLIAAERLTTIVGPAGVGKTRLAIEVAAQHDLAWLVRLADVTENRHLHAAVATAVGLPTSTLDHDASVLSAMRAHTGLLLLDNCEHLTAVPRFVDQLLTLGPGIRVLATSRKPLGVDGERTLVLDPLRLPEAVALLEDRIRATIPAWHPQPGDQDTLIALATALDGIPLAIELAAAQVRAFSLKDLNRLLDDHFSVLAAVPDGSLTPHPTLREAIAWSIDLLTPAQRTLVLRLWPYEGGFPLEAADGSHAVLAALVAQSVVTADTTGEVTRYRMLEPIRAHCRSIDASPMTSQAAQAVWARELVERNGVHSGPDAMRVLTRELPNIRAALAHDLVVSPRDAVRTAGLLGPFWWRSGLLNEGRTILTAALESASGVLPEDRLRALAAHGGLEYYAGDGARARELVASAVAGADGCRDTLAYGEARLIQSMAEVPSGDATLAQEAARDAGRLGRLTATPWLEAMGDLVGVAADAMTGRCDVARPLLGATADVALEAGERWSAAFGRMLLAQGMMEEEGSSAQVLDLLRWSLREFWEAGDVFHILAVLQNFSVVLAAAGNTGQATALRDTVQEQRLRHNIQVRGTYGGVTTPDTWYTGAGTDGEALSLEGAIALVA</sequence>
<dbReference type="Gene3D" id="1.10.10.10">
    <property type="entry name" value="Winged helix-like DNA-binding domain superfamily/Winged helix DNA-binding domain"/>
    <property type="match status" value="1"/>
</dbReference>
<dbReference type="InterPro" id="IPR027417">
    <property type="entry name" value="P-loop_NTPase"/>
</dbReference>
<organism evidence="5 6">
    <name type="scientific">Kineosporia mesophila</name>
    <dbReference type="NCBI Taxonomy" id="566012"/>
    <lineage>
        <taxon>Bacteria</taxon>
        <taxon>Bacillati</taxon>
        <taxon>Actinomycetota</taxon>
        <taxon>Actinomycetes</taxon>
        <taxon>Kineosporiales</taxon>
        <taxon>Kineosporiaceae</taxon>
        <taxon>Kineosporia</taxon>
    </lineage>
</organism>
<dbReference type="Gene3D" id="3.40.50.300">
    <property type="entry name" value="P-loop containing nucleotide triphosphate hydrolases"/>
    <property type="match status" value="1"/>
</dbReference>
<evidence type="ECO:0000313" key="6">
    <source>
        <dbReference type="Proteomes" id="UP001501074"/>
    </source>
</evidence>
<dbReference type="SMART" id="SM01043">
    <property type="entry name" value="BTAD"/>
    <property type="match status" value="1"/>
</dbReference>